<feature type="binding site" description="axial binding residue" evidence="6">
    <location>
        <position position="153"/>
    </location>
    <ligand>
        <name>heme c</name>
        <dbReference type="ChEBI" id="CHEBI:61717"/>
        <label>1</label>
    </ligand>
    <ligandPart>
        <name>Fe</name>
        <dbReference type="ChEBI" id="CHEBI:18248"/>
    </ligandPart>
</feature>
<feature type="binding site" description="axial binding residue" evidence="6">
    <location>
        <position position="76"/>
    </location>
    <ligand>
        <name>heme c</name>
        <dbReference type="ChEBI" id="CHEBI:61717"/>
        <label>1</label>
    </ligand>
    <ligandPart>
        <name>Fe</name>
        <dbReference type="ChEBI" id="CHEBI:18248"/>
    </ligandPart>
</feature>
<evidence type="ECO:0000256" key="3">
    <source>
        <dbReference type="ARBA" id="ARBA00022723"/>
    </source>
</evidence>
<keyword evidence="2 6" id="KW-0349">Heme</keyword>
<keyword evidence="1" id="KW-0813">Transport</keyword>
<feature type="binding site" description="axial binding residue" evidence="6">
    <location>
        <position position="75"/>
    </location>
    <ligand>
        <name>heme c</name>
        <dbReference type="ChEBI" id="CHEBI:61717"/>
        <label>1</label>
    </ligand>
    <ligandPart>
        <name>Fe</name>
        <dbReference type="ChEBI" id="CHEBI:18248"/>
    </ligandPart>
</feature>
<dbReference type="GO" id="GO:0020037">
    <property type="term" value="F:heme binding"/>
    <property type="evidence" value="ECO:0007669"/>
    <property type="project" value="InterPro"/>
</dbReference>
<feature type="domain" description="Class III cytochrome C" evidence="8">
    <location>
        <begin position="46"/>
        <end position="153"/>
    </location>
</feature>
<feature type="binding site" description="axial binding residue" evidence="6">
    <location>
        <position position="72"/>
    </location>
    <ligand>
        <name>heme c</name>
        <dbReference type="ChEBI" id="CHEBI:61717"/>
        <label>1</label>
    </ligand>
    <ligandPart>
        <name>Fe</name>
        <dbReference type="ChEBI" id="CHEBI:18248"/>
    </ligandPart>
</feature>
<dbReference type="SUPFAM" id="SSF48695">
    <property type="entry name" value="Multiheme cytochromes"/>
    <property type="match status" value="1"/>
</dbReference>
<accession>A0A328FF13</accession>
<evidence type="ECO:0000256" key="2">
    <source>
        <dbReference type="ARBA" id="ARBA00022617"/>
    </source>
</evidence>
<feature type="signal peptide" evidence="7">
    <location>
        <begin position="1"/>
        <end position="25"/>
    </location>
</feature>
<feature type="binding site" description="axial binding residue" evidence="6">
    <location>
        <position position="61"/>
    </location>
    <ligand>
        <name>heme c</name>
        <dbReference type="ChEBI" id="CHEBI:61717"/>
        <label>1</label>
    </ligand>
    <ligandPart>
        <name>Fe</name>
        <dbReference type="ChEBI" id="CHEBI:18248"/>
    </ligandPart>
</feature>
<dbReference type="EMBL" id="QLNI01000015">
    <property type="protein sequence ID" value="RAM02400.1"/>
    <property type="molecule type" value="Genomic_DNA"/>
</dbReference>
<dbReference type="GO" id="GO:0009055">
    <property type="term" value="F:electron transfer activity"/>
    <property type="evidence" value="ECO:0007669"/>
    <property type="project" value="InterPro"/>
</dbReference>
<keyword evidence="5 6" id="KW-0408">Iron</keyword>
<evidence type="ECO:0000256" key="1">
    <source>
        <dbReference type="ARBA" id="ARBA00022448"/>
    </source>
</evidence>
<evidence type="ECO:0000256" key="4">
    <source>
        <dbReference type="ARBA" id="ARBA00022982"/>
    </source>
</evidence>
<evidence type="ECO:0000256" key="5">
    <source>
        <dbReference type="ARBA" id="ARBA00023004"/>
    </source>
</evidence>
<feature type="binding site" description="covalent" evidence="6">
    <location>
        <position position="64"/>
    </location>
    <ligand>
        <name>heme c</name>
        <dbReference type="ChEBI" id="CHEBI:61717"/>
        <label>1</label>
    </ligand>
</feature>
<feature type="chain" id="PRO_5030062963" evidence="7">
    <location>
        <begin position="26"/>
        <end position="156"/>
    </location>
</feature>
<name>A0A328FF13_9BACT</name>
<feature type="binding site" description="axial binding residue" evidence="6">
    <location>
        <position position="138"/>
    </location>
    <ligand>
        <name>heme c</name>
        <dbReference type="ChEBI" id="CHEBI:61717"/>
        <label>1</label>
    </ligand>
    <ligandPart>
        <name>Fe</name>
        <dbReference type="ChEBI" id="CHEBI:18248"/>
    </ligandPart>
</feature>
<dbReference type="AlphaFoldDB" id="A0A328FF13"/>
<feature type="binding site" description="axial binding residue" evidence="6">
    <location>
        <position position="149"/>
    </location>
    <ligand>
        <name>heme c</name>
        <dbReference type="ChEBI" id="CHEBI:61717"/>
        <label>1</label>
    </ligand>
    <ligandPart>
        <name>Fe</name>
        <dbReference type="ChEBI" id="CHEBI:18248"/>
    </ligandPart>
</feature>
<keyword evidence="12" id="KW-1185">Reference proteome</keyword>
<feature type="binding site" description="axial binding residue" evidence="6">
    <location>
        <position position="137"/>
    </location>
    <ligand>
        <name>heme c</name>
        <dbReference type="ChEBI" id="CHEBI:61717"/>
        <label>4</label>
    </ligand>
    <ligandPart>
        <name>Fe</name>
        <dbReference type="ChEBI" id="CHEBI:18248"/>
    </ligandPart>
</feature>
<reference evidence="10 11" key="1">
    <citation type="submission" date="2018-06" db="EMBL/GenBank/DDBJ databases">
        <title>Complete Genome Sequence of Desulfobacter hydrogenophilus (DSM3380).</title>
        <authorList>
            <person name="Marietou A."/>
            <person name="Schreiber L."/>
            <person name="Marshall I."/>
            <person name="Jorgensen B."/>
        </authorList>
    </citation>
    <scope>NUCLEOTIDE SEQUENCE [LARGE SCALE GENOMIC DNA]</scope>
    <source>
        <strain evidence="10 11">DSM 3380</strain>
    </source>
</reference>
<gene>
    <name evidence="10" type="ORF">DO021_08940</name>
    <name evidence="9" type="ORF">EYB58_09760</name>
</gene>
<dbReference type="EMBL" id="CP036313">
    <property type="protein sequence ID" value="QBH13179.1"/>
    <property type="molecule type" value="Genomic_DNA"/>
</dbReference>
<dbReference type="Proteomes" id="UP000293902">
    <property type="component" value="Chromosome"/>
</dbReference>
<feature type="binding site" description="axial binding residue" evidence="6">
    <location>
        <position position="152"/>
    </location>
    <ligand>
        <name>heme c</name>
        <dbReference type="ChEBI" id="CHEBI:61717"/>
        <label>1</label>
    </ligand>
    <ligandPart>
        <name>Fe</name>
        <dbReference type="ChEBI" id="CHEBI:18248"/>
    </ligandPart>
</feature>
<evidence type="ECO:0000313" key="10">
    <source>
        <dbReference type="EMBL" id="RAM02400.1"/>
    </source>
</evidence>
<dbReference type="Pfam" id="PF02085">
    <property type="entry name" value="Cytochrom_CIII"/>
    <property type="match status" value="1"/>
</dbReference>
<dbReference type="Proteomes" id="UP000248798">
    <property type="component" value="Unassembled WGS sequence"/>
</dbReference>
<dbReference type="InterPro" id="IPR036280">
    <property type="entry name" value="Multihaem_cyt_sf"/>
</dbReference>
<dbReference type="InterPro" id="IPR002322">
    <property type="entry name" value="Cyt_c_III"/>
</dbReference>
<keyword evidence="3 6" id="KW-0479">Metal-binding</keyword>
<evidence type="ECO:0000256" key="6">
    <source>
        <dbReference type="PIRSR" id="PIRSR602322-1"/>
    </source>
</evidence>
<evidence type="ECO:0000313" key="11">
    <source>
        <dbReference type="Proteomes" id="UP000248798"/>
    </source>
</evidence>
<dbReference type="GO" id="GO:0046872">
    <property type="term" value="F:metal ion binding"/>
    <property type="evidence" value="ECO:0007669"/>
    <property type="project" value="UniProtKB-KW"/>
</dbReference>
<organism evidence="10 11">
    <name type="scientific">Desulfobacter hydrogenophilus</name>
    <dbReference type="NCBI Taxonomy" id="2291"/>
    <lineage>
        <taxon>Bacteria</taxon>
        <taxon>Pseudomonadati</taxon>
        <taxon>Thermodesulfobacteriota</taxon>
        <taxon>Desulfobacteria</taxon>
        <taxon>Desulfobacterales</taxon>
        <taxon>Desulfobacteraceae</taxon>
        <taxon>Desulfobacter</taxon>
    </lineage>
</organism>
<dbReference type="RefSeq" id="WP_111955822.1">
    <property type="nucleotide sequence ID" value="NZ_CP036313.1"/>
</dbReference>
<evidence type="ECO:0000259" key="8">
    <source>
        <dbReference type="Pfam" id="PF02085"/>
    </source>
</evidence>
<sequence length="156" mass="17297">MSKKLFTLLLAAGIAVFFTASGIQAGTDVEDVITMKSKLLDAKRKKGPDAKKPSKLVEFTHKKHHEEYKLSCGDCHHDKDGKPLADLKAGDNVQKCEECHTRAKAKTADKTFQGKNKKKPIDIMHLESAIHENCIGCHKEQGLKVGTKCNDCHKKM</sequence>
<feature type="binding site" description="axial binding residue" evidence="6">
    <location>
        <position position="100"/>
    </location>
    <ligand>
        <name>heme c</name>
        <dbReference type="ChEBI" id="CHEBI:61717"/>
        <label>1</label>
    </ligand>
    <ligandPart>
        <name>Fe</name>
        <dbReference type="ChEBI" id="CHEBI:18248"/>
    </ligandPart>
</feature>
<feature type="binding site" description="axial binding residue" evidence="6">
    <location>
        <position position="99"/>
    </location>
    <ligand>
        <name>heme c</name>
        <dbReference type="ChEBI" id="CHEBI:61717"/>
        <label>1</label>
    </ligand>
    <ligandPart>
        <name>Fe</name>
        <dbReference type="ChEBI" id="CHEBI:18248"/>
    </ligandPart>
</feature>
<dbReference type="OrthoDB" id="5421852at2"/>
<proteinExistence type="predicted"/>
<comment type="cofactor">
    <cofactor evidence="6">
        <name>heme c</name>
        <dbReference type="ChEBI" id="CHEBI:61717"/>
    </cofactor>
    <text evidence="6">Binds 4 heme c groups covalently per monomer.</text>
</comment>
<reference evidence="9 12" key="2">
    <citation type="submission" date="2019-02" db="EMBL/GenBank/DDBJ databases">
        <title>Complete genome sequence of Desulfobacter hydrogenophilus AcRS1.</title>
        <authorList>
            <person name="Marietou A."/>
            <person name="Lund M.B."/>
            <person name="Marshall I.P.G."/>
            <person name="Schreiber L."/>
            <person name="Jorgensen B."/>
        </authorList>
    </citation>
    <scope>NUCLEOTIDE SEQUENCE [LARGE SCALE GENOMIC DNA]</scope>
    <source>
        <strain evidence="9 12">AcRS1</strain>
    </source>
</reference>
<dbReference type="Gene3D" id="3.90.10.10">
    <property type="entry name" value="Cytochrome C3"/>
    <property type="match status" value="1"/>
</dbReference>
<dbReference type="PRINTS" id="PR00609">
    <property type="entry name" value="CYTOCHROMEC3"/>
</dbReference>
<dbReference type="InterPro" id="IPR020942">
    <property type="entry name" value="Cyt_c_III_dom"/>
</dbReference>
<feature type="binding site" description="axial binding residue" evidence="6">
    <location>
        <position position="134"/>
    </location>
    <ligand>
        <name>heme c</name>
        <dbReference type="ChEBI" id="CHEBI:61717"/>
        <label>1</label>
    </ligand>
    <ligandPart>
        <name>Fe</name>
        <dbReference type="ChEBI" id="CHEBI:18248"/>
    </ligandPart>
</feature>
<protein>
    <submittedName>
        <fullName evidence="10">Class III cytochrome C family protein</fullName>
    </submittedName>
</protein>
<evidence type="ECO:0000256" key="7">
    <source>
        <dbReference type="SAM" id="SignalP"/>
    </source>
</evidence>
<keyword evidence="7" id="KW-0732">Signal</keyword>
<feature type="binding site" description="axial binding residue" evidence="6">
    <location>
        <position position="77"/>
    </location>
    <ligand>
        <name>heme c</name>
        <dbReference type="ChEBI" id="CHEBI:61717"/>
        <label>1</label>
    </ligand>
    <ligandPart>
        <name>Fe</name>
        <dbReference type="ChEBI" id="CHEBI:18248"/>
    </ligandPart>
</feature>
<dbReference type="CDD" id="cd08168">
    <property type="entry name" value="Cytochrom_C3"/>
    <property type="match status" value="1"/>
</dbReference>
<evidence type="ECO:0000313" key="12">
    <source>
        <dbReference type="Proteomes" id="UP000293902"/>
    </source>
</evidence>
<evidence type="ECO:0000313" key="9">
    <source>
        <dbReference type="EMBL" id="QBH13179.1"/>
    </source>
</evidence>
<keyword evidence="4" id="KW-0249">Electron transport</keyword>